<proteinExistence type="inferred from homology"/>
<feature type="domain" description="AMP-binding enzyme C-terminal" evidence="6">
    <location>
        <begin position="450"/>
        <end position="528"/>
    </location>
</feature>
<dbReference type="GO" id="GO:0015645">
    <property type="term" value="F:fatty acid ligase activity"/>
    <property type="evidence" value="ECO:0007669"/>
    <property type="project" value="TreeGrafter"/>
</dbReference>
<keyword evidence="8" id="KW-1185">Reference proteome</keyword>
<dbReference type="GO" id="GO:0006637">
    <property type="term" value="P:acyl-CoA metabolic process"/>
    <property type="evidence" value="ECO:0007669"/>
    <property type="project" value="TreeGrafter"/>
</dbReference>
<dbReference type="EMBL" id="PVUE01000006">
    <property type="protein sequence ID" value="PRZ42268.1"/>
    <property type="molecule type" value="Genomic_DNA"/>
</dbReference>
<dbReference type="InterPro" id="IPR051087">
    <property type="entry name" value="Mitochondrial_ACSM"/>
</dbReference>
<dbReference type="GO" id="GO:0004321">
    <property type="term" value="F:fatty-acyl-CoA synthase activity"/>
    <property type="evidence" value="ECO:0007669"/>
    <property type="project" value="TreeGrafter"/>
</dbReference>
<comment type="caution">
    <text evidence="7">The sequence shown here is derived from an EMBL/GenBank/DDBJ whole genome shotgun (WGS) entry which is preliminary data.</text>
</comment>
<evidence type="ECO:0000259" key="6">
    <source>
        <dbReference type="Pfam" id="PF13193"/>
    </source>
</evidence>
<dbReference type="Gene3D" id="3.30.300.30">
    <property type="match status" value="1"/>
</dbReference>
<evidence type="ECO:0000256" key="2">
    <source>
        <dbReference type="ARBA" id="ARBA00022598"/>
    </source>
</evidence>
<dbReference type="Pfam" id="PF13193">
    <property type="entry name" value="AMP-binding_C"/>
    <property type="match status" value="1"/>
</dbReference>
<protein>
    <submittedName>
        <fullName evidence="7">Acetyl-CoA synthetase</fullName>
    </submittedName>
</protein>
<dbReference type="InterPro" id="IPR025110">
    <property type="entry name" value="AMP-bd_C"/>
</dbReference>
<keyword evidence="3" id="KW-0547">Nucleotide-binding</keyword>
<dbReference type="InterPro" id="IPR045851">
    <property type="entry name" value="AMP-bd_C_sf"/>
</dbReference>
<dbReference type="OrthoDB" id="9803968at2"/>
<organism evidence="7 8">
    <name type="scientific">Antricoccus suffuscus</name>
    <dbReference type="NCBI Taxonomy" id="1629062"/>
    <lineage>
        <taxon>Bacteria</taxon>
        <taxon>Bacillati</taxon>
        <taxon>Actinomycetota</taxon>
        <taxon>Actinomycetes</taxon>
        <taxon>Geodermatophilales</taxon>
        <taxon>Antricoccaceae</taxon>
        <taxon>Antricoccus</taxon>
    </lineage>
</organism>
<evidence type="ECO:0000313" key="8">
    <source>
        <dbReference type="Proteomes" id="UP000237752"/>
    </source>
</evidence>
<evidence type="ECO:0000313" key="7">
    <source>
        <dbReference type="EMBL" id="PRZ42268.1"/>
    </source>
</evidence>
<dbReference type="GO" id="GO:0006633">
    <property type="term" value="P:fatty acid biosynthetic process"/>
    <property type="evidence" value="ECO:0007669"/>
    <property type="project" value="TreeGrafter"/>
</dbReference>
<dbReference type="InterPro" id="IPR000873">
    <property type="entry name" value="AMP-dep_synth/lig_dom"/>
</dbReference>
<dbReference type="GO" id="GO:0005524">
    <property type="term" value="F:ATP binding"/>
    <property type="evidence" value="ECO:0007669"/>
    <property type="project" value="UniProtKB-KW"/>
</dbReference>
<evidence type="ECO:0000256" key="1">
    <source>
        <dbReference type="ARBA" id="ARBA00006432"/>
    </source>
</evidence>
<dbReference type="Gene3D" id="3.40.50.12780">
    <property type="entry name" value="N-terminal domain of ligase-like"/>
    <property type="match status" value="1"/>
</dbReference>
<sequence length="537" mass="59167">MAWEPMLTRVDNYDDLWKQIDYSSLQIPKTFNIGSAIIDGRDPAARAITEVYGDRTSKDFSWADLTELSNRIANALLARGIKPGDIVMVINPQSLQTAAAFTAIWRMGAVVLPVSHLFGPEALDYRFDNSGARAVITFASHRDRVVEGIGDRDVELLVIGADADDQNSFETAIADAAPGFTAVETGADDGAFLIYTSGTTGNPKGALHLHRQVFGQMPPIEMCYDFLPQPGDVFWSVADWAWMAGIMCIMVPALLYGVPLVVDREDGFDPERSAWLMREHKVTLTLLPATALRGFRASSVEGGGFSLRATMSGGEPLGAELRGWAQEYFGGDINDAYGQTEMNAFFLHSSQVFPTKPGAAGRPAPGSKGMVVDDDFNPVINQTGRVVVWRHNPLVMAEYWRNPEGTREKFHGDWLISGDLGRMDEDGYVWFEMRDDDVINASGYRIGPTEIENCLCANESVALAAVIGVPDERRGEAPKAFVVLRSEVEARPELEQELRNHVRTRLAAHEVPREIVFVDDLPRTATGKIMRRALRGT</sequence>
<dbReference type="InterPro" id="IPR020845">
    <property type="entry name" value="AMP-binding_CS"/>
</dbReference>
<keyword evidence="2" id="KW-0436">Ligase</keyword>
<dbReference type="PANTHER" id="PTHR43605">
    <property type="entry name" value="ACYL-COENZYME A SYNTHETASE"/>
    <property type="match status" value="1"/>
</dbReference>
<feature type="domain" description="AMP-dependent synthetase/ligase" evidence="5">
    <location>
        <begin position="43"/>
        <end position="400"/>
    </location>
</feature>
<keyword evidence="4" id="KW-0067">ATP-binding</keyword>
<comment type="similarity">
    <text evidence="1">Belongs to the ATP-dependent AMP-binding enzyme family.</text>
</comment>
<dbReference type="Pfam" id="PF00501">
    <property type="entry name" value="AMP-binding"/>
    <property type="match status" value="1"/>
</dbReference>
<gene>
    <name evidence="7" type="ORF">CLV47_106139</name>
</gene>
<name>A0A2T1A1R0_9ACTN</name>
<dbReference type="InterPro" id="IPR042099">
    <property type="entry name" value="ANL_N_sf"/>
</dbReference>
<dbReference type="RefSeq" id="WP_106348765.1">
    <property type="nucleotide sequence ID" value="NZ_PVUE01000006.1"/>
</dbReference>
<dbReference type="Proteomes" id="UP000237752">
    <property type="component" value="Unassembled WGS sequence"/>
</dbReference>
<evidence type="ECO:0000256" key="3">
    <source>
        <dbReference type="ARBA" id="ARBA00022741"/>
    </source>
</evidence>
<reference evidence="7 8" key="1">
    <citation type="submission" date="2018-03" db="EMBL/GenBank/DDBJ databases">
        <title>Genomic Encyclopedia of Archaeal and Bacterial Type Strains, Phase II (KMG-II): from individual species to whole genera.</title>
        <authorList>
            <person name="Goeker M."/>
        </authorList>
    </citation>
    <scope>NUCLEOTIDE SEQUENCE [LARGE SCALE GENOMIC DNA]</scope>
    <source>
        <strain evidence="7 8">DSM 100065</strain>
    </source>
</reference>
<dbReference type="PANTHER" id="PTHR43605:SF10">
    <property type="entry name" value="ACYL-COA SYNTHETASE MEDIUM CHAIN FAMILY MEMBER 3"/>
    <property type="match status" value="1"/>
</dbReference>
<dbReference type="AlphaFoldDB" id="A0A2T1A1R0"/>
<dbReference type="SUPFAM" id="SSF56801">
    <property type="entry name" value="Acetyl-CoA synthetase-like"/>
    <property type="match status" value="1"/>
</dbReference>
<accession>A0A2T1A1R0</accession>
<dbReference type="PROSITE" id="PS00455">
    <property type="entry name" value="AMP_BINDING"/>
    <property type="match status" value="1"/>
</dbReference>
<evidence type="ECO:0000256" key="4">
    <source>
        <dbReference type="ARBA" id="ARBA00022840"/>
    </source>
</evidence>
<evidence type="ECO:0000259" key="5">
    <source>
        <dbReference type="Pfam" id="PF00501"/>
    </source>
</evidence>
<dbReference type="GO" id="GO:0016405">
    <property type="term" value="F:CoA-ligase activity"/>
    <property type="evidence" value="ECO:0007669"/>
    <property type="project" value="UniProtKB-ARBA"/>
</dbReference>